<evidence type="ECO:0000259" key="6">
    <source>
        <dbReference type="PROSITE" id="PS50893"/>
    </source>
</evidence>
<keyword evidence="3 7" id="KW-0067">ATP-binding</keyword>
<dbReference type="SUPFAM" id="SSF52540">
    <property type="entry name" value="P-loop containing nucleoside triphosphate hydrolases"/>
    <property type="match status" value="1"/>
</dbReference>
<dbReference type="PANTHER" id="PTHR42794:SF1">
    <property type="entry name" value="HEMIN IMPORT ATP-BINDING PROTEIN HMUV"/>
    <property type="match status" value="1"/>
</dbReference>
<evidence type="ECO:0000256" key="5">
    <source>
        <dbReference type="ARBA" id="ARBA00037066"/>
    </source>
</evidence>
<evidence type="ECO:0000256" key="2">
    <source>
        <dbReference type="ARBA" id="ARBA00022741"/>
    </source>
</evidence>
<dbReference type="RefSeq" id="WP_116302819.1">
    <property type="nucleotide sequence ID" value="NZ_NFZV01000014.1"/>
</dbReference>
<protein>
    <submittedName>
        <fullName evidence="7">Heme ABC transporter ATP-binding protein</fullName>
    </submittedName>
</protein>
<feature type="domain" description="ABC transporter" evidence="6">
    <location>
        <begin position="2"/>
        <end position="241"/>
    </location>
</feature>
<proteinExistence type="predicted"/>
<gene>
    <name evidence="7" type="ORF">CAL65_14770</name>
</gene>
<keyword evidence="8" id="KW-1185">Reference proteome</keyword>
<keyword evidence="2" id="KW-0547">Nucleotide-binding</keyword>
<dbReference type="Gene3D" id="3.40.50.300">
    <property type="entry name" value="P-loop containing nucleotide triphosphate hydrolases"/>
    <property type="match status" value="1"/>
</dbReference>
<sequence>MLEIQELVVRKSGRTLLEIADLAVAGGCLMALVGPNGAGKTTLLSALVNPKPRGRIRLYDKPLERWKTRDLAQVRGFLPQQFQLAAAFSVRDVVELGRSPHLTPRALNQAVARECLEHVGLGHAASRSYLTLSGGEAQRVHLARVLAQIGPRPDLWGAYPPLLLLDEPTASLDLGQRTAVLKIAKRIAKAGGIVIAVLHDLNIAARYADEICLLSQGRIYAHGSVGATLTADNLRAVYQANLEVVPHPAQAGLLVLEQD</sequence>
<dbReference type="PROSITE" id="PS50893">
    <property type="entry name" value="ABC_TRANSPORTER_2"/>
    <property type="match status" value="1"/>
</dbReference>
<reference evidence="8" key="1">
    <citation type="submission" date="2017-05" db="EMBL/GenBank/DDBJ databases">
        <authorList>
            <person name="Sharma S."/>
            <person name="Sidhu C."/>
            <person name="Pinnaka A.K."/>
        </authorList>
    </citation>
    <scope>NUCLEOTIDE SEQUENCE [LARGE SCALE GENOMIC DNA]</scope>
    <source>
        <strain evidence="8">AK93</strain>
    </source>
</reference>
<evidence type="ECO:0000256" key="3">
    <source>
        <dbReference type="ARBA" id="ARBA00022840"/>
    </source>
</evidence>
<comment type="function">
    <text evidence="5">Part of the ABC transporter complex HmuTUV involved in hemin import. Responsible for energy coupling to the transport system.</text>
</comment>
<evidence type="ECO:0000313" key="7">
    <source>
        <dbReference type="EMBL" id="RFA34624.1"/>
    </source>
</evidence>
<name>A0A3E0WNS9_9GAMM</name>
<comment type="caution">
    <text evidence="7">The sequence shown here is derived from an EMBL/GenBank/DDBJ whole genome shotgun (WGS) entry which is preliminary data.</text>
</comment>
<evidence type="ECO:0000256" key="1">
    <source>
        <dbReference type="ARBA" id="ARBA00022448"/>
    </source>
</evidence>
<dbReference type="PANTHER" id="PTHR42794">
    <property type="entry name" value="HEMIN IMPORT ATP-BINDING PROTEIN HMUV"/>
    <property type="match status" value="1"/>
</dbReference>
<dbReference type="GO" id="GO:0016887">
    <property type="term" value="F:ATP hydrolysis activity"/>
    <property type="evidence" value="ECO:0007669"/>
    <property type="project" value="InterPro"/>
</dbReference>
<dbReference type="NCBIfam" id="NF010068">
    <property type="entry name" value="PRK13548.1"/>
    <property type="match status" value="1"/>
</dbReference>
<keyword evidence="4" id="KW-1278">Translocase</keyword>
<evidence type="ECO:0000313" key="8">
    <source>
        <dbReference type="Proteomes" id="UP000256763"/>
    </source>
</evidence>
<dbReference type="InterPro" id="IPR003439">
    <property type="entry name" value="ABC_transporter-like_ATP-bd"/>
</dbReference>
<dbReference type="EMBL" id="NFZW01000015">
    <property type="protein sequence ID" value="RFA34624.1"/>
    <property type="molecule type" value="Genomic_DNA"/>
</dbReference>
<accession>A0A3E0WNS9</accession>
<dbReference type="SMART" id="SM00382">
    <property type="entry name" value="AAA"/>
    <property type="match status" value="1"/>
</dbReference>
<dbReference type="OrthoDB" id="6461291at2"/>
<dbReference type="GO" id="GO:0005524">
    <property type="term" value="F:ATP binding"/>
    <property type="evidence" value="ECO:0007669"/>
    <property type="project" value="UniProtKB-KW"/>
</dbReference>
<keyword evidence="1" id="KW-0813">Transport</keyword>
<evidence type="ECO:0000256" key="4">
    <source>
        <dbReference type="ARBA" id="ARBA00022967"/>
    </source>
</evidence>
<dbReference type="Pfam" id="PF00005">
    <property type="entry name" value="ABC_tran"/>
    <property type="match status" value="1"/>
</dbReference>
<dbReference type="Proteomes" id="UP000256763">
    <property type="component" value="Unassembled WGS sequence"/>
</dbReference>
<dbReference type="CDD" id="cd03214">
    <property type="entry name" value="ABC_Iron-Siderophores_B12_Hemin"/>
    <property type="match status" value="1"/>
</dbReference>
<dbReference type="InterPro" id="IPR003593">
    <property type="entry name" value="AAA+_ATPase"/>
</dbReference>
<organism evidence="7 8">
    <name type="scientific">Alkalilimnicola ehrlichii</name>
    <dbReference type="NCBI Taxonomy" id="351052"/>
    <lineage>
        <taxon>Bacteria</taxon>
        <taxon>Pseudomonadati</taxon>
        <taxon>Pseudomonadota</taxon>
        <taxon>Gammaproteobacteria</taxon>
        <taxon>Chromatiales</taxon>
        <taxon>Ectothiorhodospiraceae</taxon>
        <taxon>Alkalilimnicola</taxon>
    </lineage>
</organism>
<dbReference type="AlphaFoldDB" id="A0A3E0WNS9"/>
<dbReference type="InterPro" id="IPR027417">
    <property type="entry name" value="P-loop_NTPase"/>
</dbReference>